<protein>
    <submittedName>
        <fullName evidence="2">Type II toxin-antitoxin system HicB family antitoxin</fullName>
    </submittedName>
</protein>
<evidence type="ECO:0000259" key="1">
    <source>
        <dbReference type="Pfam" id="PF15919"/>
    </source>
</evidence>
<evidence type="ECO:0000313" key="2">
    <source>
        <dbReference type="EMBL" id="MCO5975215.1"/>
    </source>
</evidence>
<accession>A0ABT1BG81</accession>
<name>A0ABT1BG81_9BURK</name>
<proteinExistence type="predicted"/>
<sequence length="99" mass="10521">MVTFMAFVRRQADGSCTVEFPDLPGCVAVAAHPEHAGALAGDELARYLAALTQFGEPIPKPSSNAQLAHDPRRGNAELVAFGIDPRLLGLAHALTYHTL</sequence>
<dbReference type="RefSeq" id="WP_252767667.1">
    <property type="nucleotide sequence ID" value="NZ_JAMXMC010000001.1"/>
</dbReference>
<keyword evidence="3" id="KW-1185">Reference proteome</keyword>
<dbReference type="EMBL" id="JAMXMC010000001">
    <property type="protein sequence ID" value="MCO5975215.1"/>
    <property type="molecule type" value="Genomic_DNA"/>
</dbReference>
<reference evidence="2 3" key="1">
    <citation type="submission" date="2022-06" db="EMBL/GenBank/DDBJ databases">
        <title>Ideonella sp. NS12-5 Genome sequencing and assembly.</title>
        <authorList>
            <person name="Jung Y."/>
        </authorList>
    </citation>
    <scope>NUCLEOTIDE SEQUENCE [LARGE SCALE GENOMIC DNA]</scope>
    <source>
        <strain evidence="2 3">NS12-5</strain>
    </source>
</reference>
<dbReference type="InterPro" id="IPR035069">
    <property type="entry name" value="TTHA1013/TTHA0281-like"/>
</dbReference>
<organism evidence="2 3">
    <name type="scientific">Ideonella oryzae</name>
    <dbReference type="NCBI Taxonomy" id="2937441"/>
    <lineage>
        <taxon>Bacteria</taxon>
        <taxon>Pseudomonadati</taxon>
        <taxon>Pseudomonadota</taxon>
        <taxon>Betaproteobacteria</taxon>
        <taxon>Burkholderiales</taxon>
        <taxon>Sphaerotilaceae</taxon>
        <taxon>Ideonella</taxon>
    </lineage>
</organism>
<dbReference type="Proteomes" id="UP001204851">
    <property type="component" value="Unassembled WGS sequence"/>
</dbReference>
<dbReference type="Pfam" id="PF15919">
    <property type="entry name" value="HicB_lk_antitox"/>
    <property type="match status" value="1"/>
</dbReference>
<dbReference type="InterPro" id="IPR031807">
    <property type="entry name" value="HicB-like"/>
</dbReference>
<evidence type="ECO:0000313" key="3">
    <source>
        <dbReference type="Proteomes" id="UP001204851"/>
    </source>
</evidence>
<dbReference type="SUPFAM" id="SSF143100">
    <property type="entry name" value="TTHA1013/TTHA0281-like"/>
    <property type="match status" value="1"/>
</dbReference>
<gene>
    <name evidence="2" type="ORF">M0L44_00570</name>
</gene>
<feature type="domain" description="HicB-like antitoxin of toxin-antitoxin system" evidence="1">
    <location>
        <begin position="6"/>
        <end position="84"/>
    </location>
</feature>
<comment type="caution">
    <text evidence="2">The sequence shown here is derived from an EMBL/GenBank/DDBJ whole genome shotgun (WGS) entry which is preliminary data.</text>
</comment>
<dbReference type="Gene3D" id="3.30.160.250">
    <property type="match status" value="1"/>
</dbReference>